<name>A0A482VQ34_ASBVE</name>
<dbReference type="STRING" id="1661398.A0A482VQ34"/>
<dbReference type="InterPro" id="IPR023796">
    <property type="entry name" value="Serpin_dom"/>
</dbReference>
<dbReference type="PANTHER" id="PTHR11461">
    <property type="entry name" value="SERINE PROTEASE INHIBITOR, SERPIN"/>
    <property type="match status" value="1"/>
</dbReference>
<evidence type="ECO:0000256" key="1">
    <source>
        <dbReference type="ARBA" id="ARBA00009500"/>
    </source>
</evidence>
<feature type="non-terminal residue" evidence="5">
    <location>
        <position position="1"/>
    </location>
</feature>
<evidence type="ECO:0000259" key="4">
    <source>
        <dbReference type="Pfam" id="PF00079"/>
    </source>
</evidence>
<dbReference type="Proteomes" id="UP000292052">
    <property type="component" value="Unassembled WGS sequence"/>
</dbReference>
<dbReference type="InterPro" id="IPR000215">
    <property type="entry name" value="Serpin_fam"/>
</dbReference>
<dbReference type="GO" id="GO:0004867">
    <property type="term" value="F:serine-type endopeptidase inhibitor activity"/>
    <property type="evidence" value="ECO:0007669"/>
    <property type="project" value="UniProtKB-KW"/>
</dbReference>
<feature type="domain" description="Serpin" evidence="4">
    <location>
        <begin position="1"/>
        <end position="140"/>
    </location>
</feature>
<dbReference type="GO" id="GO:0005615">
    <property type="term" value="C:extracellular space"/>
    <property type="evidence" value="ECO:0007669"/>
    <property type="project" value="InterPro"/>
</dbReference>
<keyword evidence="3" id="KW-0722">Serine protease inhibitor</keyword>
<comment type="caution">
    <text evidence="5">The sequence shown here is derived from an EMBL/GenBank/DDBJ whole genome shotgun (WGS) entry which is preliminary data.</text>
</comment>
<keyword evidence="2" id="KW-0646">Protease inhibitor</keyword>
<accession>A0A482VQ34</accession>
<keyword evidence="6" id="KW-1185">Reference proteome</keyword>
<sequence length="140" mass="15427">PNEKEGLAALENEIERVFTPHNLTKHLVNIALPKFRIESKIDLKKILQNLGVSKAFDDKQADLSGIAGKKGDLIISKAKQKTFIDVSEEGVEAAAATYVEIAVLLSVIRDPIKNFIADHPFTFYIKVKGVIVFAGRVTEP</sequence>
<dbReference type="InterPro" id="IPR042178">
    <property type="entry name" value="Serpin_sf_1"/>
</dbReference>
<organism evidence="5 6">
    <name type="scientific">Asbolus verrucosus</name>
    <name type="common">Desert ironclad beetle</name>
    <dbReference type="NCBI Taxonomy" id="1661398"/>
    <lineage>
        <taxon>Eukaryota</taxon>
        <taxon>Metazoa</taxon>
        <taxon>Ecdysozoa</taxon>
        <taxon>Arthropoda</taxon>
        <taxon>Hexapoda</taxon>
        <taxon>Insecta</taxon>
        <taxon>Pterygota</taxon>
        <taxon>Neoptera</taxon>
        <taxon>Endopterygota</taxon>
        <taxon>Coleoptera</taxon>
        <taxon>Polyphaga</taxon>
        <taxon>Cucujiformia</taxon>
        <taxon>Tenebrionidae</taxon>
        <taxon>Pimeliinae</taxon>
        <taxon>Asbolus</taxon>
    </lineage>
</organism>
<dbReference type="PANTHER" id="PTHR11461:SF211">
    <property type="entry name" value="GH10112P-RELATED"/>
    <property type="match status" value="1"/>
</dbReference>
<dbReference type="Pfam" id="PF00079">
    <property type="entry name" value="Serpin"/>
    <property type="match status" value="1"/>
</dbReference>
<protein>
    <submittedName>
        <fullName evidence="5">Serpin domain containing protein</fullName>
    </submittedName>
</protein>
<evidence type="ECO:0000256" key="2">
    <source>
        <dbReference type="ARBA" id="ARBA00022690"/>
    </source>
</evidence>
<dbReference type="Gene3D" id="2.30.39.10">
    <property type="entry name" value="Alpha-1-antitrypsin, domain 1"/>
    <property type="match status" value="1"/>
</dbReference>
<evidence type="ECO:0000256" key="3">
    <source>
        <dbReference type="ARBA" id="ARBA00022900"/>
    </source>
</evidence>
<reference evidence="5 6" key="1">
    <citation type="submission" date="2017-03" db="EMBL/GenBank/DDBJ databases">
        <title>Genome of the blue death feigning beetle - Asbolus verrucosus.</title>
        <authorList>
            <person name="Rider S.D."/>
        </authorList>
    </citation>
    <scope>NUCLEOTIDE SEQUENCE [LARGE SCALE GENOMIC DNA]</scope>
    <source>
        <strain evidence="5">Butters</strain>
        <tissue evidence="5">Head and leg muscle</tissue>
    </source>
</reference>
<dbReference type="SUPFAM" id="SSF56574">
    <property type="entry name" value="Serpins"/>
    <property type="match status" value="1"/>
</dbReference>
<dbReference type="EMBL" id="QDEB01079403">
    <property type="protein sequence ID" value="RZC34508.1"/>
    <property type="molecule type" value="Genomic_DNA"/>
</dbReference>
<comment type="similarity">
    <text evidence="1">Belongs to the serpin family.</text>
</comment>
<evidence type="ECO:0000313" key="6">
    <source>
        <dbReference type="Proteomes" id="UP000292052"/>
    </source>
</evidence>
<dbReference type="AlphaFoldDB" id="A0A482VQ34"/>
<dbReference type="OrthoDB" id="6768138at2759"/>
<dbReference type="InterPro" id="IPR036186">
    <property type="entry name" value="Serpin_sf"/>
</dbReference>
<dbReference type="InterPro" id="IPR042185">
    <property type="entry name" value="Serpin_sf_2"/>
</dbReference>
<evidence type="ECO:0000313" key="5">
    <source>
        <dbReference type="EMBL" id="RZC34508.1"/>
    </source>
</evidence>
<dbReference type="Gene3D" id="3.30.497.10">
    <property type="entry name" value="Antithrombin, subunit I, domain 2"/>
    <property type="match status" value="1"/>
</dbReference>
<proteinExistence type="inferred from homology"/>
<gene>
    <name evidence="5" type="ORF">BDFB_014785</name>
</gene>